<dbReference type="PANTHER" id="PTHR13696">
    <property type="entry name" value="P-LOOP CONTAINING NUCLEOSIDE TRIPHOSPHATE HYDROLASE"/>
    <property type="match status" value="1"/>
</dbReference>
<dbReference type="Pfam" id="PF13614">
    <property type="entry name" value="AAA_31"/>
    <property type="match status" value="1"/>
</dbReference>
<dbReference type="FunFam" id="3.40.50.300:FF:000285">
    <property type="entry name" value="Sporulation initiation inhibitor Soj"/>
    <property type="match status" value="1"/>
</dbReference>
<protein>
    <recommendedName>
        <fullName evidence="1">AAA domain-containing protein</fullName>
    </recommendedName>
</protein>
<dbReference type="SUPFAM" id="SSF52540">
    <property type="entry name" value="P-loop containing nucleoside triphosphate hydrolases"/>
    <property type="match status" value="1"/>
</dbReference>
<proteinExistence type="predicted"/>
<dbReference type="EMBL" id="LAZR01045867">
    <property type="protein sequence ID" value="KKK97848.1"/>
    <property type="molecule type" value="Genomic_DNA"/>
</dbReference>
<organism evidence="2">
    <name type="scientific">marine sediment metagenome</name>
    <dbReference type="NCBI Taxonomy" id="412755"/>
    <lineage>
        <taxon>unclassified sequences</taxon>
        <taxon>metagenomes</taxon>
        <taxon>ecological metagenomes</taxon>
    </lineage>
</organism>
<dbReference type="InterPro" id="IPR027417">
    <property type="entry name" value="P-loop_NTPase"/>
</dbReference>
<dbReference type="Gene3D" id="3.40.50.300">
    <property type="entry name" value="P-loop containing nucleotide triphosphate hydrolases"/>
    <property type="match status" value="1"/>
</dbReference>
<dbReference type="InterPro" id="IPR050678">
    <property type="entry name" value="DNA_Partitioning_ATPase"/>
</dbReference>
<accession>A0A0F8ZVI4</accession>
<sequence>MPNKQAFDNLKKMNSRIIAVVNQKGGVGKSTTAINLSACLANNGSKVLLVDFDPQANASSGLGITANGSCVYDSLIGQKPMGEVLGKTDIENLFLAPASIQLAGAEIELASTLSRETKLKKSLKEVKEEYDFVIIDCPPSLGLLTINAYTAADELIIPVQCEYYAMEGLSKLIESIELVKDNLNQNLKIKGIVMTMQDKRTNLSKEVITEVKNYFKDRVFETVIPRSVKLSEAPSFGKPITLYDRESQGAQAYESLAKEVLNNG</sequence>
<reference evidence="2" key="1">
    <citation type="journal article" date="2015" name="Nature">
        <title>Complex archaea that bridge the gap between prokaryotes and eukaryotes.</title>
        <authorList>
            <person name="Spang A."/>
            <person name="Saw J.H."/>
            <person name="Jorgensen S.L."/>
            <person name="Zaremba-Niedzwiedzka K."/>
            <person name="Martijn J."/>
            <person name="Lind A.E."/>
            <person name="van Eijk R."/>
            <person name="Schleper C."/>
            <person name="Guy L."/>
            <person name="Ettema T.J."/>
        </authorList>
    </citation>
    <scope>NUCLEOTIDE SEQUENCE</scope>
</reference>
<dbReference type="AlphaFoldDB" id="A0A0F8ZVI4"/>
<name>A0A0F8ZVI4_9ZZZZ</name>
<comment type="caution">
    <text evidence="2">The sequence shown here is derived from an EMBL/GenBank/DDBJ whole genome shotgun (WGS) entry which is preliminary data.</text>
</comment>
<gene>
    <name evidence="2" type="ORF">LCGC14_2648650</name>
</gene>
<dbReference type="PANTHER" id="PTHR13696:SF52">
    <property type="entry name" value="PARA FAMILY PROTEIN CT_582"/>
    <property type="match status" value="1"/>
</dbReference>
<dbReference type="PIRSF" id="PIRSF009320">
    <property type="entry name" value="Nuc_binding_HP_1000"/>
    <property type="match status" value="1"/>
</dbReference>
<evidence type="ECO:0000313" key="2">
    <source>
        <dbReference type="EMBL" id="KKK97848.1"/>
    </source>
</evidence>
<feature type="domain" description="AAA" evidence="1">
    <location>
        <begin position="16"/>
        <end position="189"/>
    </location>
</feature>
<dbReference type="CDD" id="cd02042">
    <property type="entry name" value="ParAB_family"/>
    <property type="match status" value="1"/>
</dbReference>
<dbReference type="InterPro" id="IPR025669">
    <property type="entry name" value="AAA_dom"/>
</dbReference>
<evidence type="ECO:0000259" key="1">
    <source>
        <dbReference type="Pfam" id="PF13614"/>
    </source>
</evidence>